<dbReference type="EMBL" id="SHKW01000001">
    <property type="protein sequence ID" value="RZU42248.1"/>
    <property type="molecule type" value="Genomic_DNA"/>
</dbReference>
<dbReference type="RefSeq" id="WP_130420036.1">
    <property type="nucleotide sequence ID" value="NZ_SHKW01000001.1"/>
</dbReference>
<keyword evidence="2" id="KW-1185">Reference proteome</keyword>
<protein>
    <submittedName>
        <fullName evidence="1">Uncharacterized protein</fullName>
    </submittedName>
</protein>
<name>A0A4Q7YX12_9BACT</name>
<proteinExistence type="predicted"/>
<organism evidence="1 2">
    <name type="scientific">Edaphobacter modestus</name>
    <dbReference type="NCBI Taxonomy" id="388466"/>
    <lineage>
        <taxon>Bacteria</taxon>
        <taxon>Pseudomonadati</taxon>
        <taxon>Acidobacteriota</taxon>
        <taxon>Terriglobia</taxon>
        <taxon>Terriglobales</taxon>
        <taxon>Acidobacteriaceae</taxon>
        <taxon>Edaphobacter</taxon>
    </lineage>
</organism>
<evidence type="ECO:0000313" key="2">
    <source>
        <dbReference type="Proteomes" id="UP000292958"/>
    </source>
</evidence>
<reference evidence="1 2" key="1">
    <citation type="submission" date="2019-02" db="EMBL/GenBank/DDBJ databases">
        <title>Genomic Encyclopedia of Archaeal and Bacterial Type Strains, Phase II (KMG-II): from individual species to whole genera.</title>
        <authorList>
            <person name="Goeker M."/>
        </authorList>
    </citation>
    <scope>NUCLEOTIDE SEQUENCE [LARGE SCALE GENOMIC DNA]</scope>
    <source>
        <strain evidence="1 2">DSM 18101</strain>
    </source>
</reference>
<evidence type="ECO:0000313" key="1">
    <source>
        <dbReference type="EMBL" id="RZU42248.1"/>
    </source>
</evidence>
<comment type="caution">
    <text evidence="1">The sequence shown here is derived from an EMBL/GenBank/DDBJ whole genome shotgun (WGS) entry which is preliminary data.</text>
</comment>
<accession>A0A4Q7YX12</accession>
<sequence>MYEIETAPWPFIQKEPSSIYSLFVPMTTTGANLCPRTTAVAGPKQHGEAPFSIRMADLAATAFIFQKTWAQLE</sequence>
<dbReference type="Proteomes" id="UP000292958">
    <property type="component" value="Unassembled WGS sequence"/>
</dbReference>
<gene>
    <name evidence="1" type="ORF">BDD14_3802</name>
</gene>
<dbReference type="AlphaFoldDB" id="A0A4Q7YX12"/>